<feature type="domain" description="PNPLA" evidence="2">
    <location>
        <begin position="61"/>
        <end position="249"/>
    </location>
</feature>
<protein>
    <submittedName>
        <fullName evidence="3">Patatin-like phospholipase family protein</fullName>
    </submittedName>
</protein>
<dbReference type="InterPro" id="IPR016035">
    <property type="entry name" value="Acyl_Trfase/lysoPLipase"/>
</dbReference>
<proteinExistence type="predicted"/>
<name>A0A520RZN1_9GAMM</name>
<dbReference type="SUPFAM" id="SSF52151">
    <property type="entry name" value="FabD/lysophospholipase-like"/>
    <property type="match status" value="1"/>
</dbReference>
<sequence length="360" mass="40208">MTGINKSDFPLSIVAGKSAYEALQQNGWDPSQFSALIGASGGAKLLGIAHLDRFLFGDYLQRSNHTMSLYGSSIGAWRHAALAGPNPLEAIIELQYRYLNQDWDENDQRSRTQVVDSLCRWIIDGVIDKEKAASICSHPRFTTHIVTARGRGLNSHRYPFSVGTGMTLGAIGNLVKRSNLSFFFQRVVFTAGGKHDFKFQDFQTYHAELKAEDLRTVLLASGAIPFLMSSKQNIQGAPRGLYWDGGIIDYHFDFDNHHSDGLALYPHFSAEIIKGWFDKSIPWRRNSATSLDQVVIISPSKSYLANLPYNKIPDRKDFARMSKSERKSYWNKAVDASQRLAEAFASVVEAENPAAQVIPL</sequence>
<dbReference type="EMBL" id="SHAG01000027">
    <property type="protein sequence ID" value="RZO75690.1"/>
    <property type="molecule type" value="Genomic_DNA"/>
</dbReference>
<dbReference type="Proteomes" id="UP000316199">
    <property type="component" value="Unassembled WGS sequence"/>
</dbReference>
<keyword evidence="1" id="KW-0443">Lipid metabolism</keyword>
<dbReference type="Pfam" id="PF01734">
    <property type="entry name" value="Patatin"/>
    <property type="match status" value="1"/>
</dbReference>
<organism evidence="3 4">
    <name type="scientific">OM182 bacterium</name>
    <dbReference type="NCBI Taxonomy" id="2510334"/>
    <lineage>
        <taxon>Bacteria</taxon>
        <taxon>Pseudomonadati</taxon>
        <taxon>Pseudomonadota</taxon>
        <taxon>Gammaproteobacteria</taxon>
        <taxon>OMG group</taxon>
        <taxon>OM182 clade</taxon>
    </lineage>
</organism>
<dbReference type="InterPro" id="IPR002641">
    <property type="entry name" value="PNPLA_dom"/>
</dbReference>
<evidence type="ECO:0000259" key="2">
    <source>
        <dbReference type="Pfam" id="PF01734"/>
    </source>
</evidence>
<evidence type="ECO:0000256" key="1">
    <source>
        <dbReference type="ARBA" id="ARBA00023098"/>
    </source>
</evidence>
<gene>
    <name evidence="3" type="ORF">EVA68_06340</name>
</gene>
<dbReference type="AlphaFoldDB" id="A0A520RZN1"/>
<accession>A0A520RZN1</accession>
<dbReference type="GO" id="GO:0006629">
    <property type="term" value="P:lipid metabolic process"/>
    <property type="evidence" value="ECO:0007669"/>
    <property type="project" value="UniProtKB-KW"/>
</dbReference>
<evidence type="ECO:0000313" key="4">
    <source>
        <dbReference type="Proteomes" id="UP000316199"/>
    </source>
</evidence>
<reference evidence="3 4" key="1">
    <citation type="submission" date="2019-02" db="EMBL/GenBank/DDBJ databases">
        <title>Prokaryotic population dynamics and viral predation in marine succession experiment using metagenomics: the confinement effect.</title>
        <authorList>
            <person name="Haro-Moreno J.M."/>
            <person name="Rodriguez-Valera F."/>
            <person name="Lopez-Perez M."/>
        </authorList>
    </citation>
    <scope>NUCLEOTIDE SEQUENCE [LARGE SCALE GENOMIC DNA]</scope>
    <source>
        <strain evidence="3">MED-G157</strain>
    </source>
</reference>
<comment type="caution">
    <text evidence="3">The sequence shown here is derived from an EMBL/GenBank/DDBJ whole genome shotgun (WGS) entry which is preliminary data.</text>
</comment>
<evidence type="ECO:0000313" key="3">
    <source>
        <dbReference type="EMBL" id="RZO75690.1"/>
    </source>
</evidence>